<organism evidence="3 4">
    <name type="scientific">Cupriavidus yeoncheonensis</name>
    <dbReference type="NCBI Taxonomy" id="1462994"/>
    <lineage>
        <taxon>Bacteria</taxon>
        <taxon>Pseudomonadati</taxon>
        <taxon>Pseudomonadota</taxon>
        <taxon>Betaproteobacteria</taxon>
        <taxon>Burkholderiales</taxon>
        <taxon>Burkholderiaceae</taxon>
        <taxon>Cupriavidus</taxon>
    </lineage>
</organism>
<dbReference type="Gene3D" id="1.20.120.160">
    <property type="entry name" value="HPT domain"/>
    <property type="match status" value="1"/>
</dbReference>
<dbReference type="SUPFAM" id="SSF47226">
    <property type="entry name" value="Histidine-containing phosphotransfer domain, HPT domain"/>
    <property type="match status" value="1"/>
</dbReference>
<dbReference type="InterPro" id="IPR036641">
    <property type="entry name" value="HPT_dom_sf"/>
</dbReference>
<keyword evidence="4" id="KW-1185">Reference proteome</keyword>
<reference evidence="3" key="1">
    <citation type="submission" date="2021-03" db="EMBL/GenBank/DDBJ databases">
        <authorList>
            <person name="Peeters C."/>
        </authorList>
    </citation>
    <scope>NUCLEOTIDE SEQUENCE</scope>
    <source>
        <strain evidence="3">LMG 31506</strain>
    </source>
</reference>
<feature type="domain" description="HPt" evidence="2">
    <location>
        <begin position="132"/>
        <end position="212"/>
    </location>
</feature>
<evidence type="ECO:0000313" key="4">
    <source>
        <dbReference type="Proteomes" id="UP000672934"/>
    </source>
</evidence>
<dbReference type="GO" id="GO:0004672">
    <property type="term" value="F:protein kinase activity"/>
    <property type="evidence" value="ECO:0007669"/>
    <property type="project" value="UniProtKB-ARBA"/>
</dbReference>
<accession>A0A916J1I8</accession>
<protein>
    <recommendedName>
        <fullName evidence="2">HPt domain-containing protein</fullName>
    </recommendedName>
</protein>
<name>A0A916J1I8_9BURK</name>
<sequence>MHDAFILAQSGSAWSEPLARWLGDAGLTAQCLTAAEADAILAAAVPRLIVGAPDIVATSLLQRARREGALLVCVGQAQRDFCDDALAEPVTEEAVFRLLARHRYLAISGSERAGLADAIARQTFGDPALAAELVQALATSTESDLARLQAEGDSLESLRSVAHRVKASAHLAGCQGFHRLAQRLENAARSGDAALAGAVAAIFTPTAREFHAMLAGGTGE</sequence>
<dbReference type="Pfam" id="PF01627">
    <property type="entry name" value="Hpt"/>
    <property type="match status" value="1"/>
</dbReference>
<evidence type="ECO:0000313" key="3">
    <source>
        <dbReference type="EMBL" id="CAG2157169.1"/>
    </source>
</evidence>
<dbReference type="EMBL" id="CAJPUY010000033">
    <property type="protein sequence ID" value="CAG2157169.1"/>
    <property type="molecule type" value="Genomic_DNA"/>
</dbReference>
<proteinExistence type="predicted"/>
<dbReference type="RefSeq" id="WP_211950762.1">
    <property type="nucleotide sequence ID" value="NZ_CAJPUY010000033.1"/>
</dbReference>
<gene>
    <name evidence="3" type="ORF">LMG31506_05932</name>
</gene>
<dbReference type="GO" id="GO:0000160">
    <property type="term" value="P:phosphorelay signal transduction system"/>
    <property type="evidence" value="ECO:0007669"/>
    <property type="project" value="UniProtKB-KW"/>
</dbReference>
<keyword evidence="1" id="KW-0902">Two-component regulatory system</keyword>
<evidence type="ECO:0000256" key="1">
    <source>
        <dbReference type="ARBA" id="ARBA00023012"/>
    </source>
</evidence>
<dbReference type="AlphaFoldDB" id="A0A916J1I8"/>
<dbReference type="InterPro" id="IPR008207">
    <property type="entry name" value="Sig_transdc_His_kin_Hpt_dom"/>
</dbReference>
<comment type="caution">
    <text evidence="3">The sequence shown here is derived from an EMBL/GenBank/DDBJ whole genome shotgun (WGS) entry which is preliminary data.</text>
</comment>
<evidence type="ECO:0000259" key="2">
    <source>
        <dbReference type="Pfam" id="PF01627"/>
    </source>
</evidence>
<dbReference type="Proteomes" id="UP000672934">
    <property type="component" value="Unassembled WGS sequence"/>
</dbReference>